<feature type="domain" description="Reverse transcriptase/retrotransposon-derived protein RNase H-like" evidence="1">
    <location>
        <begin position="431"/>
        <end position="509"/>
    </location>
</feature>
<dbReference type="PANTHER" id="PTHR33067">
    <property type="entry name" value="RNA-DIRECTED DNA POLYMERASE-RELATED"/>
    <property type="match status" value="1"/>
</dbReference>
<dbReference type="InterPro" id="IPR036397">
    <property type="entry name" value="RNaseH_sf"/>
</dbReference>
<dbReference type="InterPro" id="IPR021109">
    <property type="entry name" value="Peptidase_aspartic_dom_sf"/>
</dbReference>
<evidence type="ECO:0000259" key="1">
    <source>
        <dbReference type="Pfam" id="PF17919"/>
    </source>
</evidence>
<dbReference type="AlphaFoldDB" id="A0A371H6G3"/>
<dbReference type="CDD" id="cd00303">
    <property type="entry name" value="retropepsin_like"/>
    <property type="match status" value="1"/>
</dbReference>
<keyword evidence="3" id="KW-1185">Reference proteome</keyword>
<accession>A0A371H6G3</accession>
<gene>
    <name evidence="2" type="primary">gag-pol</name>
    <name evidence="2" type="ORF">CR513_18716</name>
</gene>
<dbReference type="EMBL" id="QJKJ01003466">
    <property type="protein sequence ID" value="RDX98375.1"/>
    <property type="molecule type" value="Genomic_DNA"/>
</dbReference>
<sequence length="849" mass="97131">MILKQICLDSNKLKIIQVRKFELDEELLQTFRKVEINIALPKAIKQIKKYAKLLKDLCTPKRNKLKGDVEMGRNVSMLIKSERVFALIQHAILKKCRDPGTFTIPCTIGECTFADAMLDLGASINVMPSSLYKSLNVGDLEPTGVIIQLENRSIVHPLGILEDVLVRINELIFPVDFYVLNMEGEPSSKGSTLMLGRPFLMTAKTKIDVHVGTFSMEFADVSDFTNLADFECTCEGGNECSICAEVVEVAASEPSPPYTMQPLALELKPLSEHLKYAYLERDQKLLRRLNPTILDVIKKGVTKLLTTRIIYPISNSQWVNPIQVVPKKFRMTMDHFALLFIDQVLERLAGYMQIYIASTDEHKTTFTCLFGTFAYTKLRPVQRPKHLSKVYDFMVYGHSFDACLESLSRVLDRCIGTNLVLNFEKCHFIPCIEAFQELQKRLTTTPILQVLDRELPFELICDASNLALLAVLGQQVGKHSYVIGYASHTLDSAQANYITTKKELLAINFDIEIRDKSGAKKLVADHLSRIERRIDPLPIRDDFPVEQLMQLDGINLWFTDIVNYLVASILPPKASRSYKNKIKSDAKYYVGIVGHTRQLGRYWIVGFIGLPFSGIPITSLPLASNAKELEWPLPTHMRCPSSLFIFVRFGVPKALISDQGSHFYNKTMSTFLEKVATTYHPQTNGQAEVFNREIKQILHKVGHPNRKYWIRLLEDALWAHRTAYRTPLGMSPYRIVFGKVCHLLVEIEHYAYWAVKRCNLAFDQASKERNLQLPELDDLRLEAYENYKIYKEKVKRFHDNMILRKEFKLIASKLHSKWDGPFVIFNVFPYGGVEIRDKVTDKTFKVNGH</sequence>
<dbReference type="InterPro" id="IPR041577">
    <property type="entry name" value="RT_RNaseH_2"/>
</dbReference>
<dbReference type="Gene3D" id="3.10.10.10">
    <property type="entry name" value="HIV Type 1 Reverse Transcriptase, subunit A, domain 1"/>
    <property type="match status" value="1"/>
</dbReference>
<evidence type="ECO:0000313" key="2">
    <source>
        <dbReference type="EMBL" id="RDX98375.1"/>
    </source>
</evidence>
<feature type="non-terminal residue" evidence="2">
    <location>
        <position position="1"/>
    </location>
</feature>
<dbReference type="PANTHER" id="PTHR33067:SF15">
    <property type="entry name" value="RNA-DIRECTED DNA POLYMERASE"/>
    <property type="match status" value="1"/>
</dbReference>
<dbReference type="SUPFAM" id="SSF56672">
    <property type="entry name" value="DNA/RNA polymerases"/>
    <property type="match status" value="1"/>
</dbReference>
<dbReference type="GO" id="GO:0003676">
    <property type="term" value="F:nucleic acid binding"/>
    <property type="evidence" value="ECO:0007669"/>
    <property type="project" value="InterPro"/>
</dbReference>
<proteinExistence type="predicted"/>
<reference evidence="2" key="1">
    <citation type="submission" date="2018-05" db="EMBL/GenBank/DDBJ databases">
        <title>Draft genome of Mucuna pruriens seed.</title>
        <authorList>
            <person name="Nnadi N.E."/>
            <person name="Vos R."/>
            <person name="Hasami M.H."/>
            <person name="Devisetty U.K."/>
            <person name="Aguiy J.C."/>
        </authorList>
    </citation>
    <scope>NUCLEOTIDE SEQUENCE [LARGE SCALE GENOMIC DNA]</scope>
    <source>
        <strain evidence="2">JCA_2017</strain>
    </source>
</reference>
<dbReference type="Proteomes" id="UP000257109">
    <property type="component" value="Unassembled WGS sequence"/>
</dbReference>
<protein>
    <submittedName>
        <fullName evidence="2">Gag-Pol polyprotein</fullName>
    </submittedName>
</protein>
<dbReference type="OrthoDB" id="1434653at2759"/>
<organism evidence="2 3">
    <name type="scientific">Mucuna pruriens</name>
    <name type="common">Velvet bean</name>
    <name type="synonym">Dolichos pruriens</name>
    <dbReference type="NCBI Taxonomy" id="157652"/>
    <lineage>
        <taxon>Eukaryota</taxon>
        <taxon>Viridiplantae</taxon>
        <taxon>Streptophyta</taxon>
        <taxon>Embryophyta</taxon>
        <taxon>Tracheophyta</taxon>
        <taxon>Spermatophyta</taxon>
        <taxon>Magnoliopsida</taxon>
        <taxon>eudicotyledons</taxon>
        <taxon>Gunneridae</taxon>
        <taxon>Pentapetalae</taxon>
        <taxon>rosids</taxon>
        <taxon>fabids</taxon>
        <taxon>Fabales</taxon>
        <taxon>Fabaceae</taxon>
        <taxon>Papilionoideae</taxon>
        <taxon>50 kb inversion clade</taxon>
        <taxon>NPAAA clade</taxon>
        <taxon>indigoferoid/millettioid clade</taxon>
        <taxon>Phaseoleae</taxon>
        <taxon>Mucuna</taxon>
    </lineage>
</organism>
<dbReference type="Gene3D" id="2.40.70.10">
    <property type="entry name" value="Acid Proteases"/>
    <property type="match status" value="1"/>
</dbReference>
<dbReference type="Gene3D" id="3.30.420.10">
    <property type="entry name" value="Ribonuclease H-like superfamily/Ribonuclease H"/>
    <property type="match status" value="1"/>
</dbReference>
<dbReference type="Pfam" id="PF17919">
    <property type="entry name" value="RT_RNaseH_2"/>
    <property type="match status" value="1"/>
</dbReference>
<dbReference type="InterPro" id="IPR043502">
    <property type="entry name" value="DNA/RNA_pol_sf"/>
</dbReference>
<dbReference type="SUPFAM" id="SSF53098">
    <property type="entry name" value="Ribonuclease H-like"/>
    <property type="match status" value="1"/>
</dbReference>
<dbReference type="InterPro" id="IPR012337">
    <property type="entry name" value="RNaseH-like_sf"/>
</dbReference>
<evidence type="ECO:0000313" key="3">
    <source>
        <dbReference type="Proteomes" id="UP000257109"/>
    </source>
</evidence>
<name>A0A371H6G3_MUCPR</name>
<dbReference type="Gene3D" id="3.10.20.370">
    <property type="match status" value="1"/>
</dbReference>
<comment type="caution">
    <text evidence="2">The sequence shown here is derived from an EMBL/GenBank/DDBJ whole genome shotgun (WGS) entry which is preliminary data.</text>
</comment>